<gene>
    <name evidence="4" type="ORF">PBIL07802_LOCUS29553</name>
</gene>
<dbReference type="InterPro" id="IPR015797">
    <property type="entry name" value="NUDIX_hydrolase-like_dom_sf"/>
</dbReference>
<protein>
    <recommendedName>
        <fullName evidence="3">Nudix hydrolase domain-containing protein</fullName>
    </recommendedName>
</protein>
<evidence type="ECO:0000313" key="4">
    <source>
        <dbReference type="EMBL" id="CAE0267210.1"/>
    </source>
</evidence>
<name>A0A7S3GIC5_9EUKA</name>
<dbReference type="Gene3D" id="3.90.79.10">
    <property type="entry name" value="Nucleoside Triphosphate Pyrophosphohydrolase"/>
    <property type="match status" value="1"/>
</dbReference>
<feature type="domain" description="Nudix hydrolase" evidence="3">
    <location>
        <begin position="4"/>
        <end position="128"/>
    </location>
</feature>
<dbReference type="GO" id="GO:0046872">
    <property type="term" value="F:metal ion binding"/>
    <property type="evidence" value="ECO:0007669"/>
    <property type="project" value="UniProtKB-KW"/>
</dbReference>
<dbReference type="GO" id="GO:0016787">
    <property type="term" value="F:hydrolase activity"/>
    <property type="evidence" value="ECO:0007669"/>
    <property type="project" value="UniProtKB-KW"/>
</dbReference>
<accession>A0A7S3GIC5</accession>
<dbReference type="PANTHER" id="PTHR12629">
    <property type="entry name" value="DIPHOSPHOINOSITOL POLYPHOSPHATE PHOSPHOHYDROLASE"/>
    <property type="match status" value="1"/>
</dbReference>
<keyword evidence="2" id="KW-0378">Hydrolase</keyword>
<organism evidence="4">
    <name type="scientific">Palpitomonas bilix</name>
    <dbReference type="NCBI Taxonomy" id="652834"/>
    <lineage>
        <taxon>Eukaryota</taxon>
        <taxon>Eukaryota incertae sedis</taxon>
    </lineage>
</organism>
<dbReference type="Pfam" id="PF00293">
    <property type="entry name" value="NUDIX"/>
    <property type="match status" value="1"/>
</dbReference>
<dbReference type="PROSITE" id="PS51462">
    <property type="entry name" value="NUDIX"/>
    <property type="match status" value="1"/>
</dbReference>
<dbReference type="GO" id="GO:0005737">
    <property type="term" value="C:cytoplasm"/>
    <property type="evidence" value="ECO:0007669"/>
    <property type="project" value="TreeGrafter"/>
</dbReference>
<dbReference type="EMBL" id="HBIB01045109">
    <property type="protein sequence ID" value="CAE0267210.1"/>
    <property type="molecule type" value="Transcribed_RNA"/>
</dbReference>
<dbReference type="SUPFAM" id="SSF55811">
    <property type="entry name" value="Nudix"/>
    <property type="match status" value="1"/>
</dbReference>
<evidence type="ECO:0000256" key="2">
    <source>
        <dbReference type="ARBA" id="ARBA00022801"/>
    </source>
</evidence>
<sequence length="288" mass="31860">MKVKRRAGCVVTYHSEARQEYILLISSSSYQAWVLPAGGIEPGETEVEAAKREVVEEAHSSGDILYKVGNVFDGLKNTNTAWYTIQCKRAPLFPQEEEQGSFEPFPTEVPSDKPPKMARWWKRVEARKQLQWRPLMWGVCAVHPKKVVATAISLPLSAQPGNNRADQNGKVQRLDVSVAIDESALCISFGFSASTIVPFTVIFVNAGTTGCSVRVQSENHITAEIEGQQLPIPVVMVGKKERASGRGDCGCFMFEADMSERLLSSCDTVELTCGDIQDRKRLVPLLKE</sequence>
<dbReference type="GO" id="GO:0005634">
    <property type="term" value="C:nucleus"/>
    <property type="evidence" value="ECO:0007669"/>
    <property type="project" value="TreeGrafter"/>
</dbReference>
<dbReference type="PANTHER" id="PTHR12629:SF0">
    <property type="entry name" value="DIPHOSPHOINOSITOL-POLYPHOSPHATE DIPHOSPHATASE"/>
    <property type="match status" value="1"/>
</dbReference>
<reference evidence="4" key="1">
    <citation type="submission" date="2021-01" db="EMBL/GenBank/DDBJ databases">
        <authorList>
            <person name="Corre E."/>
            <person name="Pelletier E."/>
            <person name="Niang G."/>
            <person name="Scheremetjew M."/>
            <person name="Finn R."/>
            <person name="Kale V."/>
            <person name="Holt S."/>
            <person name="Cochrane G."/>
            <person name="Meng A."/>
            <person name="Brown T."/>
            <person name="Cohen L."/>
        </authorList>
    </citation>
    <scope>NUCLEOTIDE SEQUENCE</scope>
    <source>
        <strain evidence="4">NIES-2562</strain>
    </source>
</reference>
<evidence type="ECO:0000259" key="3">
    <source>
        <dbReference type="PROSITE" id="PS51462"/>
    </source>
</evidence>
<proteinExistence type="predicted"/>
<keyword evidence="1" id="KW-0479">Metal-binding</keyword>
<dbReference type="InterPro" id="IPR000086">
    <property type="entry name" value="NUDIX_hydrolase_dom"/>
</dbReference>
<dbReference type="AlphaFoldDB" id="A0A7S3GIC5"/>
<evidence type="ECO:0000256" key="1">
    <source>
        <dbReference type="ARBA" id="ARBA00022723"/>
    </source>
</evidence>